<dbReference type="RefSeq" id="WP_382387439.1">
    <property type="nucleotide sequence ID" value="NZ_JBHLWI010000028.1"/>
</dbReference>
<evidence type="ECO:0000256" key="1">
    <source>
        <dbReference type="SAM" id="Phobius"/>
    </source>
</evidence>
<name>A0ABV6FT17_9BACT</name>
<evidence type="ECO:0000313" key="2">
    <source>
        <dbReference type="EMBL" id="MFC0262978.1"/>
    </source>
</evidence>
<sequence length="1444" mass="166233">MKAPKKHIKVSKLFRSRIFRIIWSVFLVLGLLQVILFFGSDFLLRNYLKEKVKQSSEGKYEIDFQNFHILFIQRGISFKGLKINPLDERIEELENIAYYNVDVPEMSITGINYLFRKKELVFGNISLTKPSVDFRLKIDDTEEMEFEESPLEILQEEIRKSFLGSKLNEIRIKKLQVDNADLLIKNFIAQRSIKAENSALYLQNVQLLQSRIPETPFNAEGFSFEIDNFEILLADSVHTIEAQKISVSSLDQYIQAKNAKITPDFDRYSETYFEVSLEDLLLSDADINKVFYTTEVEVGKLALHKPVFSLYVGERKKKQEDVKPFDFYDLIEGILVSIQIKDLEIEQGVFAQRNILRPDSYMIKTERIDFNMSDFYVGPNESEKKNRFFYADHATVDLYDVDLILGDSIHQVKGDFVRLSSYEDQIRIEGFKLFPVEEQDTIKGITLLDIDVPQLSITNANLKKIYNEGIVDVQGILVENPEIILKDIQAKSTEKEFDLSAFYSEYLEGIYVKRFEIKEGSLVVDNKIRVRQDSLSFGKVNMVLENFALDEKTEISEAKSFFWADHLQLELQDYALKLADNLHVFKADRVFLDTKLSRIQIDGFALKPADPNQIQSTLDRYGKSTTLDIFVPHFSAEGVDIKSAYFDEVLNVNRILVPSPKIGIFRYRPVVEDLEEEKVDQQEILQLLTNYFKEVKVKSLVLQRGTLNYENYIRERIRTFSEDNVSIAVKNFHINEQTNPDELKFLFSEEVDLRLNNYVFNIADGKYNVLADRINFNTAREEIIASNVRLIPRNVFTDKTRVRATIPEMSFRGVDLESFLFENTLSLEKVKLSGSNVNVLINNDLDDQDAPVARRQRRERNLPKTIDIVKIDTIEAEKALFSLGFREGGVQTELINTGVDLSFYDFMLDSAIISRGNIVEFFTSMALGIDEFWLTLKDSVHQVTFSKVELDTRYEGILLDNFRIIPRDLSGKPGNPVFSGHIPTILIKIRSLAEIQSNKDLWIKELRLFRPDMEVFVDQVKRDPKDGGEKEIKEGLFSSLQIDDFEIVEGNLAFFQKDGSKEPQILKKLSLAFEDLKLDLNELQDFKTKDLLQKEFKLTFPDFSLLLKDSLNKVSIGMVSITNQEIALSDVSIEPRYGWYQYGKKVGVQTDVINVHLPSVLILNPDLDLLTEYEMLKAPKILVRDAKGEFFRDKRYKREQGIFRPMPQALMRKAGFDVQVDTFLVENASIFYHEFPENGMVPGQLSFTELSASLIPFQLSKVALDGLHNEASLFATAKINGQAPISLQGRLSFQPPYPMKISAQLDAFDLDHLNSILVPNAFVKVRSGRVNGADWSFTADNEKAIGSMKFLYNDLKMDLLDERTLEIASGRKKILTFVLNVFAVRTHNPRGFFNTTIASNIYFPRDKERFIFNYWWKASFSGLKGSVGLGQPKVPKRKKEEEED</sequence>
<protein>
    <submittedName>
        <fullName evidence="2">DUF748 domain-containing protein</fullName>
    </submittedName>
</protein>
<reference evidence="2 3" key="1">
    <citation type="submission" date="2024-09" db="EMBL/GenBank/DDBJ databases">
        <authorList>
            <person name="Sun Q."/>
            <person name="Mori K."/>
        </authorList>
    </citation>
    <scope>NUCLEOTIDE SEQUENCE [LARGE SCALE GENOMIC DNA]</scope>
    <source>
        <strain evidence="2 3">CCM 7650</strain>
    </source>
</reference>
<keyword evidence="1" id="KW-1133">Transmembrane helix</keyword>
<evidence type="ECO:0000313" key="3">
    <source>
        <dbReference type="Proteomes" id="UP001589797"/>
    </source>
</evidence>
<keyword evidence="1" id="KW-0472">Membrane</keyword>
<proteinExistence type="predicted"/>
<keyword evidence="3" id="KW-1185">Reference proteome</keyword>
<gene>
    <name evidence="2" type="ORF">ACFFIP_09820</name>
</gene>
<keyword evidence="1" id="KW-0812">Transmembrane</keyword>
<dbReference type="Proteomes" id="UP001589797">
    <property type="component" value="Unassembled WGS sequence"/>
</dbReference>
<comment type="caution">
    <text evidence="2">The sequence shown here is derived from an EMBL/GenBank/DDBJ whole genome shotgun (WGS) entry which is preliminary data.</text>
</comment>
<dbReference type="EMBL" id="JBHLWI010000028">
    <property type="protein sequence ID" value="MFC0262978.1"/>
    <property type="molecule type" value="Genomic_DNA"/>
</dbReference>
<feature type="transmembrane region" description="Helical" evidence="1">
    <location>
        <begin position="21"/>
        <end position="44"/>
    </location>
</feature>
<accession>A0ABV6FT17</accession>
<organism evidence="2 3">
    <name type="scientific">Fontibacter flavus</name>
    <dbReference type="NCBI Taxonomy" id="654838"/>
    <lineage>
        <taxon>Bacteria</taxon>
        <taxon>Pseudomonadati</taxon>
        <taxon>Bacteroidota</taxon>
        <taxon>Cytophagia</taxon>
        <taxon>Cytophagales</taxon>
        <taxon>Cyclobacteriaceae</taxon>
        <taxon>Fontibacter</taxon>
    </lineage>
</organism>